<dbReference type="Proteomes" id="UP000634780">
    <property type="component" value="Unassembled WGS sequence"/>
</dbReference>
<accession>A0ABS0XGH3</accession>
<dbReference type="RefSeq" id="WP_190120347.1">
    <property type="nucleotide sequence ID" value="NZ_BMVR01000023.1"/>
</dbReference>
<dbReference type="EMBL" id="JAEKOZ010000036">
    <property type="protein sequence ID" value="MBJ3812328.1"/>
    <property type="molecule type" value="Genomic_DNA"/>
</dbReference>
<proteinExistence type="predicted"/>
<name>A0ABS0XGH3_9ACTN</name>
<gene>
    <name evidence="2" type="ORF">JGB26_35490</name>
</gene>
<feature type="region of interest" description="Disordered" evidence="1">
    <location>
        <begin position="248"/>
        <end position="274"/>
    </location>
</feature>
<sequence>MPPYPHRSSLLLLPFADDPGRLERAEHRARRQPFRTQIHTDERTVWGWLRWALPSDSRSGEDTCPLLEIGIRPPEPSLRDRCAHRWLTRRPAARVALDRGGTVTLAIALVSLIGLVLALGRDAPGAVAIPLTLLLPLLVDHLPARLDARARRRVRTVTDPASVTYLRPLVAWHAQIDHTARHHPTPEQLDAARLSHRALWDLAGLLSQPTSPPHDHRDLLIRAHLLADLAYQSVEHATAHHQLEDAITCPPKPHGDRQGSGVEGPPAGNEPTAPTAELALGAEALHDAAAAARYATGCLHRLDKSRT</sequence>
<organism evidence="2 3">
    <name type="scientific">Streptomyces flavofungini</name>
    <dbReference type="NCBI Taxonomy" id="68200"/>
    <lineage>
        <taxon>Bacteria</taxon>
        <taxon>Bacillati</taxon>
        <taxon>Actinomycetota</taxon>
        <taxon>Actinomycetes</taxon>
        <taxon>Kitasatosporales</taxon>
        <taxon>Streptomycetaceae</taxon>
        <taxon>Streptomyces</taxon>
    </lineage>
</organism>
<evidence type="ECO:0008006" key="4">
    <source>
        <dbReference type="Google" id="ProtNLM"/>
    </source>
</evidence>
<reference evidence="2 3" key="1">
    <citation type="submission" date="2020-12" db="EMBL/GenBank/DDBJ databases">
        <title>Streptomyces typhae sp. nov., a novel endophytic actinomycete isolated from the root of cattail pollen (Typha angustifolia L.).</title>
        <authorList>
            <person name="Peng C."/>
            <person name="Liu C."/>
        </authorList>
    </citation>
    <scope>NUCLEOTIDE SEQUENCE [LARGE SCALE GENOMIC DNA]</scope>
    <source>
        <strain evidence="2 3">JCM 4753</strain>
    </source>
</reference>
<keyword evidence="3" id="KW-1185">Reference proteome</keyword>
<comment type="caution">
    <text evidence="2">The sequence shown here is derived from an EMBL/GenBank/DDBJ whole genome shotgun (WGS) entry which is preliminary data.</text>
</comment>
<evidence type="ECO:0000313" key="3">
    <source>
        <dbReference type="Proteomes" id="UP000634780"/>
    </source>
</evidence>
<evidence type="ECO:0000256" key="1">
    <source>
        <dbReference type="SAM" id="MobiDB-lite"/>
    </source>
</evidence>
<protein>
    <recommendedName>
        <fullName evidence="4">Integral membrane protein</fullName>
    </recommendedName>
</protein>
<evidence type="ECO:0000313" key="2">
    <source>
        <dbReference type="EMBL" id="MBJ3812328.1"/>
    </source>
</evidence>